<comment type="caution">
    <text evidence="2">The sequence shown here is derived from an EMBL/GenBank/DDBJ whole genome shotgun (WGS) entry which is preliminary data.</text>
</comment>
<gene>
    <name evidence="2" type="ORF">C0Z19_17745</name>
</gene>
<evidence type="ECO:0000313" key="2">
    <source>
        <dbReference type="EMBL" id="PMS21817.1"/>
    </source>
</evidence>
<organism evidence="2 3">
    <name type="scientific">Trinickia soli</name>
    <dbReference type="NCBI Taxonomy" id="380675"/>
    <lineage>
        <taxon>Bacteria</taxon>
        <taxon>Pseudomonadati</taxon>
        <taxon>Pseudomonadota</taxon>
        <taxon>Betaproteobacteria</taxon>
        <taxon>Burkholderiales</taxon>
        <taxon>Burkholderiaceae</taxon>
        <taxon>Trinickia</taxon>
    </lineage>
</organism>
<proteinExistence type="predicted"/>
<reference evidence="2 3" key="1">
    <citation type="submission" date="2018-01" db="EMBL/GenBank/DDBJ databases">
        <title>Whole genome analyses suggest that Burkholderia sensu lato contains two further novel genera in the rhizoxinica-symbiotica group Mycetohabitans gen. nov., and Trinickia gen. nov.: implications for the evolution of diazotrophy and nodulation in the Burkholderiaceae.</title>
        <authorList>
            <person name="Estrada-de los Santos P."/>
            <person name="Palmer M."/>
            <person name="Chavez-Ramirez B."/>
            <person name="Beukes C."/>
            <person name="Steenkamp E.T."/>
            <person name="Hirsch A.M."/>
            <person name="Manyaka P."/>
            <person name="Maluk M."/>
            <person name="Lafos M."/>
            <person name="Crook M."/>
            <person name="Gross E."/>
            <person name="Simon M.F."/>
            <person name="Bueno dos Reis Junior F."/>
            <person name="Poole P.S."/>
            <person name="Venter S.N."/>
            <person name="James E.K."/>
        </authorList>
    </citation>
    <scope>NUCLEOTIDE SEQUENCE [LARGE SCALE GENOMIC DNA]</scope>
    <source>
        <strain evidence="2 3">GP25-8</strain>
    </source>
</reference>
<sequence>MKRFFHSVASLAAGAVAMYYLDPAMGHRRRAVLRDKLRSGQRNAARVARSQAKRAADKARGAIREMSAVGNGHAPVTDEQLAERVRSQLGRLSTRPGAIHVSAQAGHVCLHGHVLAAEHTPLVQTISAMNGVQDVDDQLLVQDRPGNIPELPGEEHRPL</sequence>
<evidence type="ECO:0000313" key="3">
    <source>
        <dbReference type="Proteomes" id="UP000235347"/>
    </source>
</evidence>
<dbReference type="InterPro" id="IPR007055">
    <property type="entry name" value="BON_dom"/>
</dbReference>
<protein>
    <recommendedName>
        <fullName evidence="1">BON domain-containing protein</fullName>
    </recommendedName>
</protein>
<keyword evidence="3" id="KW-1185">Reference proteome</keyword>
<accession>A0A2N7VXE6</accession>
<dbReference type="AlphaFoldDB" id="A0A2N7VXE6"/>
<dbReference type="Pfam" id="PF04972">
    <property type="entry name" value="BON"/>
    <property type="match status" value="1"/>
</dbReference>
<feature type="domain" description="BON" evidence="1">
    <location>
        <begin position="77"/>
        <end position="142"/>
    </location>
</feature>
<name>A0A2N7VXE6_9BURK</name>
<dbReference type="RefSeq" id="WP_102611140.1">
    <property type="nucleotide sequence ID" value="NZ_CADIKD010000003.1"/>
</dbReference>
<dbReference type="EMBL" id="PNYB01000015">
    <property type="protein sequence ID" value="PMS21817.1"/>
    <property type="molecule type" value="Genomic_DNA"/>
</dbReference>
<dbReference type="Proteomes" id="UP000235347">
    <property type="component" value="Unassembled WGS sequence"/>
</dbReference>
<evidence type="ECO:0000259" key="1">
    <source>
        <dbReference type="Pfam" id="PF04972"/>
    </source>
</evidence>